<dbReference type="InterPro" id="IPR018197">
    <property type="entry name" value="Glycerate_kinase_RE-like"/>
</dbReference>
<keyword evidence="3 4" id="KW-0418">Kinase</keyword>
<gene>
    <name evidence="5" type="ORF">EV146_103372</name>
</gene>
<dbReference type="InterPro" id="IPR036129">
    <property type="entry name" value="Glycerate_kinase_sf"/>
</dbReference>
<dbReference type="GO" id="GO:0008887">
    <property type="term" value="F:glycerate kinase activity"/>
    <property type="evidence" value="ECO:0007669"/>
    <property type="project" value="UniProtKB-UniRule"/>
</dbReference>
<evidence type="ECO:0000256" key="1">
    <source>
        <dbReference type="ARBA" id="ARBA00006284"/>
    </source>
</evidence>
<accession>A0A4R2BIY0</accession>
<dbReference type="SUPFAM" id="SSF110738">
    <property type="entry name" value="Glycerate kinase I"/>
    <property type="match status" value="1"/>
</dbReference>
<dbReference type="NCBIfam" id="TIGR00045">
    <property type="entry name" value="glycerate kinase"/>
    <property type="match status" value="1"/>
</dbReference>
<evidence type="ECO:0000313" key="5">
    <source>
        <dbReference type="EMBL" id="TCN26846.1"/>
    </source>
</evidence>
<dbReference type="PIRSF" id="PIRSF006078">
    <property type="entry name" value="GlxK"/>
    <property type="match status" value="1"/>
</dbReference>
<organism evidence="5 6">
    <name type="scientific">Mesobacillus foraminis</name>
    <dbReference type="NCBI Taxonomy" id="279826"/>
    <lineage>
        <taxon>Bacteria</taxon>
        <taxon>Bacillati</taxon>
        <taxon>Bacillota</taxon>
        <taxon>Bacilli</taxon>
        <taxon>Bacillales</taxon>
        <taxon>Bacillaceae</taxon>
        <taxon>Mesobacillus</taxon>
    </lineage>
</organism>
<dbReference type="Gene3D" id="3.90.1510.10">
    <property type="entry name" value="Glycerate kinase, domain 2"/>
    <property type="match status" value="1"/>
</dbReference>
<dbReference type="InterPro" id="IPR004381">
    <property type="entry name" value="Glycerate_kinase"/>
</dbReference>
<reference evidence="5 6" key="1">
    <citation type="journal article" date="2015" name="Stand. Genomic Sci.">
        <title>Genomic Encyclopedia of Bacterial and Archaeal Type Strains, Phase III: the genomes of soil and plant-associated and newly described type strains.</title>
        <authorList>
            <person name="Whitman W.B."/>
            <person name="Woyke T."/>
            <person name="Klenk H.P."/>
            <person name="Zhou Y."/>
            <person name="Lilburn T.G."/>
            <person name="Beck B.J."/>
            <person name="De Vos P."/>
            <person name="Vandamme P."/>
            <person name="Eisen J.A."/>
            <person name="Garrity G."/>
            <person name="Hugenholtz P."/>
            <person name="Kyrpides N.C."/>
        </authorList>
    </citation>
    <scope>NUCLEOTIDE SEQUENCE [LARGE SCALE GENOMIC DNA]</scope>
    <source>
        <strain evidence="5 6">CV53</strain>
    </source>
</reference>
<dbReference type="PANTHER" id="PTHR21599">
    <property type="entry name" value="GLYCERATE KINASE"/>
    <property type="match status" value="1"/>
</dbReference>
<evidence type="ECO:0000256" key="2">
    <source>
        <dbReference type="ARBA" id="ARBA00022679"/>
    </source>
</evidence>
<dbReference type="RefSeq" id="WP_132003547.1">
    <property type="nucleotide sequence ID" value="NZ_JABUHM010000002.1"/>
</dbReference>
<evidence type="ECO:0000256" key="3">
    <source>
        <dbReference type="ARBA" id="ARBA00022777"/>
    </source>
</evidence>
<dbReference type="InterPro" id="IPR018193">
    <property type="entry name" value="Glyc_kinase_flavodox-like_fold"/>
</dbReference>
<dbReference type="GO" id="GO:0031388">
    <property type="term" value="P:organic acid phosphorylation"/>
    <property type="evidence" value="ECO:0007669"/>
    <property type="project" value="UniProtKB-UniRule"/>
</dbReference>
<comment type="similarity">
    <text evidence="1 4">Belongs to the glycerate kinase type-1 family.</text>
</comment>
<sequence>MKIVLIPSGFKECLGAEDVALAMDKGIRRVDPNADTVIIPMIDGGEGFAKTIVEIKKGRLVQTIATGPVGKKIMSHFGVYEEDGIVTAVIEMAAVAGLKLVPRHLRNPLVTTTYGIGELIKAALDLNVDRILIGCGDSGTSDGGAGMAQALGVRFLDQNHQTLEVNGGGDLCRVASVDLSRLDQRLQHVRIDAACNWHTPLCGTKGAAYIFGPQKGACPEDVELLATSFERYAHLIQEAAGMDVRDMPGSGASGGLGAGLAAFAGAHLNPRYDIIMKYINIEEHIRNADVVLTAEGCLDYQTPYGKIPAEVARIAKLSGVPVVAMTGTIGKGADINYTNGIDAYMSIIQKPATLEVAMEKAAVWIADCAETTLRQMKIGYQIAERIYKRELA</sequence>
<dbReference type="Proteomes" id="UP000295689">
    <property type="component" value="Unassembled WGS sequence"/>
</dbReference>
<proteinExistence type="inferred from homology"/>
<keyword evidence="2 4" id="KW-0808">Transferase</keyword>
<evidence type="ECO:0000313" key="6">
    <source>
        <dbReference type="Proteomes" id="UP000295689"/>
    </source>
</evidence>
<dbReference type="Gene3D" id="3.40.50.10350">
    <property type="entry name" value="Glycerate kinase, domain 1"/>
    <property type="match status" value="1"/>
</dbReference>
<name>A0A4R2BIY0_9BACI</name>
<dbReference type="AlphaFoldDB" id="A0A4R2BIY0"/>
<dbReference type="Pfam" id="PF02595">
    <property type="entry name" value="Gly_kinase"/>
    <property type="match status" value="1"/>
</dbReference>
<keyword evidence="6" id="KW-1185">Reference proteome</keyword>
<dbReference type="PANTHER" id="PTHR21599:SF0">
    <property type="entry name" value="GLYCERATE KINASE"/>
    <property type="match status" value="1"/>
</dbReference>
<evidence type="ECO:0000256" key="4">
    <source>
        <dbReference type="PIRNR" id="PIRNR006078"/>
    </source>
</evidence>
<dbReference type="EMBL" id="SLVV01000003">
    <property type="protein sequence ID" value="TCN26846.1"/>
    <property type="molecule type" value="Genomic_DNA"/>
</dbReference>
<protein>
    <submittedName>
        <fullName evidence="5">Glycerate kinase</fullName>
    </submittedName>
</protein>
<comment type="caution">
    <text evidence="5">The sequence shown here is derived from an EMBL/GenBank/DDBJ whole genome shotgun (WGS) entry which is preliminary data.</text>
</comment>